<evidence type="ECO:0000313" key="2">
    <source>
        <dbReference type="Proteomes" id="UP001234297"/>
    </source>
</evidence>
<dbReference type="Proteomes" id="UP001234297">
    <property type="component" value="Chromosome 12"/>
</dbReference>
<organism evidence="1 2">
    <name type="scientific">Persea americana</name>
    <name type="common">Avocado</name>
    <dbReference type="NCBI Taxonomy" id="3435"/>
    <lineage>
        <taxon>Eukaryota</taxon>
        <taxon>Viridiplantae</taxon>
        <taxon>Streptophyta</taxon>
        <taxon>Embryophyta</taxon>
        <taxon>Tracheophyta</taxon>
        <taxon>Spermatophyta</taxon>
        <taxon>Magnoliopsida</taxon>
        <taxon>Magnoliidae</taxon>
        <taxon>Laurales</taxon>
        <taxon>Lauraceae</taxon>
        <taxon>Persea</taxon>
    </lineage>
</organism>
<evidence type="ECO:0000313" key="1">
    <source>
        <dbReference type="EMBL" id="KAJ8615692.1"/>
    </source>
</evidence>
<accession>A0ACC2K443</accession>
<protein>
    <submittedName>
        <fullName evidence="1">Uncharacterized protein</fullName>
    </submittedName>
</protein>
<keyword evidence="2" id="KW-1185">Reference proteome</keyword>
<reference evidence="1 2" key="1">
    <citation type="journal article" date="2022" name="Hortic Res">
        <title>A haplotype resolved chromosomal level avocado genome allows analysis of novel avocado genes.</title>
        <authorList>
            <person name="Nath O."/>
            <person name="Fletcher S.J."/>
            <person name="Hayward A."/>
            <person name="Shaw L.M."/>
            <person name="Masouleh A.K."/>
            <person name="Furtado A."/>
            <person name="Henry R.J."/>
            <person name="Mitter N."/>
        </authorList>
    </citation>
    <scope>NUCLEOTIDE SEQUENCE [LARGE SCALE GENOMIC DNA]</scope>
    <source>
        <strain evidence="2">cv. Hass</strain>
    </source>
</reference>
<sequence>MNRQRKDKRKEVVDTSNLMLLAEVCCEEIERITLEKKKESERIAPNLMLLAEVSCQELERITLEKEKETEKIGRPRRLFPSHSKNNDHKKARAIPLPLPSTNENAKSVASKPCSSRMAATKGAHDNQQRQQFLPVRNNNNAVVERPRTTPSWVEQWACTQLHRSQPPVWMFGKPLTMSDTLRQQNRLLFPRSCLEDKLFPQLTTEEKEMLEIGISVMGLDENGRIWDLSLIHWTSINQHLFKRDWVDLVEANNFQEGEIIHVWLGRHGNEEEQNQGKLCFLIGRLSAQPR</sequence>
<comment type="caution">
    <text evidence="1">The sequence shown here is derived from an EMBL/GenBank/DDBJ whole genome shotgun (WGS) entry which is preliminary data.</text>
</comment>
<proteinExistence type="predicted"/>
<dbReference type="EMBL" id="CM056820">
    <property type="protein sequence ID" value="KAJ8615692.1"/>
    <property type="molecule type" value="Genomic_DNA"/>
</dbReference>
<name>A0ACC2K443_PERAE</name>
<gene>
    <name evidence="1" type="ORF">MRB53_035064</name>
</gene>